<dbReference type="InterPro" id="IPR028971">
    <property type="entry name" value="NAD-GDH_cat"/>
</dbReference>
<dbReference type="SUPFAM" id="SSF53223">
    <property type="entry name" value="Aminoacid dehydrogenase-like, N-terminal domain"/>
    <property type="match status" value="1"/>
</dbReference>
<dbReference type="InterPro" id="IPR007780">
    <property type="entry name" value="NAD_Glu_DH_bac"/>
</dbReference>
<keyword evidence="1" id="KW-0560">Oxidoreductase</keyword>
<dbReference type="STRING" id="1122198.SAMN02745729_102313"/>
<keyword evidence="8" id="KW-1185">Reference proteome</keyword>
<dbReference type="Pfam" id="PF21079">
    <property type="entry name" value="GDH_HM2"/>
    <property type="match status" value="1"/>
</dbReference>
<evidence type="ECO:0000259" key="5">
    <source>
        <dbReference type="Pfam" id="PF21076"/>
    </source>
</evidence>
<accession>A0A1H4A8N5</accession>
<dbReference type="Pfam" id="PF21077">
    <property type="entry name" value="GDH_ACT3"/>
    <property type="match status" value="1"/>
</dbReference>
<evidence type="ECO:0000259" key="2">
    <source>
        <dbReference type="Pfam" id="PF05088"/>
    </source>
</evidence>
<dbReference type="Pfam" id="PF21074">
    <property type="entry name" value="GDH_C"/>
    <property type="match status" value="1"/>
</dbReference>
<dbReference type="Gene3D" id="3.40.50.720">
    <property type="entry name" value="NAD(P)-binding Rossmann-like Domain"/>
    <property type="match status" value="1"/>
</dbReference>
<feature type="domain" description="NAD-glutamate dehydrogenase catalytic" evidence="2">
    <location>
        <begin position="729"/>
        <end position="1222"/>
    </location>
</feature>
<feature type="domain" description="NAD-glutamate dehydrogenase N-terminal ACT1" evidence="4">
    <location>
        <begin position="35"/>
        <end position="180"/>
    </location>
</feature>
<evidence type="ECO:0000313" key="7">
    <source>
        <dbReference type="EMBL" id="SEA32359.1"/>
    </source>
</evidence>
<dbReference type="GO" id="GO:0004069">
    <property type="term" value="F:L-aspartate:2-oxoglutarate aminotransferase activity"/>
    <property type="evidence" value="ECO:0007669"/>
    <property type="project" value="InterPro"/>
</dbReference>
<dbReference type="Pfam" id="PF21073">
    <property type="entry name" value="GDH_HM1"/>
    <property type="match status" value="1"/>
</dbReference>
<evidence type="ECO:0000256" key="1">
    <source>
        <dbReference type="ARBA" id="ARBA00023002"/>
    </source>
</evidence>
<dbReference type="Pfam" id="PF21076">
    <property type="entry name" value="GDH_ACT2"/>
    <property type="match status" value="1"/>
</dbReference>
<protein>
    <submittedName>
        <fullName evidence="7">Glutamate dehydrogenase (NAD)</fullName>
    </submittedName>
</protein>
<dbReference type="OrthoDB" id="9758052at2"/>
<evidence type="ECO:0000259" key="6">
    <source>
        <dbReference type="Pfam" id="PF21077"/>
    </source>
</evidence>
<dbReference type="InterPro" id="IPR024727">
    <property type="entry name" value="NAD_Glu_DH_N_ACT1"/>
</dbReference>
<dbReference type="Proteomes" id="UP000242469">
    <property type="component" value="Unassembled WGS sequence"/>
</dbReference>
<dbReference type="Pfam" id="PF21078">
    <property type="entry name" value="GDH_HM3"/>
    <property type="match status" value="1"/>
</dbReference>
<dbReference type="PANTHER" id="PTHR43403">
    <property type="entry name" value="NAD-SPECIFIC GLUTAMATE DEHYDROGENASE"/>
    <property type="match status" value="1"/>
</dbReference>
<dbReference type="SUPFAM" id="SSF51735">
    <property type="entry name" value="NAD(P)-binding Rossmann-fold domains"/>
    <property type="match status" value="1"/>
</dbReference>
<sequence>MSRQRADSKTELMQQLKATIRQRLPKERAALLGSFVDHFFAHAADQDLGSWRLDDLYGATLAIWHFLQQRSASEEIKVRVFNPDFERHGWQSTHTVIEVMQPDMPFIVDSLRMELNRRNLTIHAIINTVFSIRRDKKKGELQELQPRNVACKGGEPESLVVIEVDRHTDPAQLEELRKSLLEVLGEVKAAVTDFDAMLAKAHELLQEYQKIPEGLEEEDVVEARDFISWLKNHFTFLGYDELTLTGEGKSRQLEPVCDSCLGLFKQQDGSCHPGVLPSGDREDGGFTLIPDLMSFTKSSRRSRVHRPAYPDYISIKRFDAEGQLVGESRFLGLYTSSVYLHGATDIPVVRRKINAVMERSGLHRQGHDWKELKQILEIHPRDDLFQASVEELFDTAMGILQIHERRQIRLFLRRDYYGQFFSALVYAPREVYSTDFRQRVERILQQQLGCDQAEFTTYFSESVLARTQFILRTSNHQEVTREFDVADLERRITQAASSWSEELYAALVESLGEEKGIKTYNHFCSGFSAGYRADFSPRAAVVDIQYIRRLTEDAPIALSFYEALEREPDELNFKLYHFGQALPLSDVLPVLENLGLRVIDEHPYQVETDGRCIWIHDFNLRYTGKQQVTAETMQNLFEDAFLNIWNGNTGNDDFNKLVLGAQLHWRQVALLRAYAGYMKQIRFPISQEAISLALKHHVALARLLVELFAARFDPDRADPKREDKLEADILQGLEEVASLNEDQAIRQYLALIRATLRTNFYQQLGGQPKPYLSLKLSPRDIPHVPEPRPLFEIYVHSPRVEGVHLRGGKVARGGLRWSDRLEDFRTEVLGLVKAQQVKNAVIVPVGAKGGFVARHLHSDMSREAWMEEGVSCYRTFIRALLDITDNLIEGEVVHPKAVVRHDEDDTYLVVAADKGTATFSDIANEIAADYNFWLGDAFASGGSQGYDHKKMGITARGAWVSVERHFRELGLNTAKEPFTCIGIGDMSGDVFGNGMLRSDQIKLVAAFNHLHVFIDPDPDPAASFKERQRLFELPRSGWGDYDAKLISKGGGIFNRSAKSISLTPEIKRLTGLTSSRVTPNELISALLCAEVDLIWNGGIGTYIKASDEAHADAGDKANDGLRVDAPQVRARVVGEGGNLGLTQRARMELACNGCRLNTDFIDNAGGVDCSDHEVNIKILLNQLVASGDMTARQRNKLLSDMTDDVAELVLQNNYRQVQAISLAEARSASSMAEYRRFINALESQGKLKRKLEFLPADEQLADRQNNRQGFSRPELSVLVSYSKADLKELLLASTVPDDPYLAQELATAFPARICKTYSDALNEHRLRREIIATQIANQMVNLMGINFVDRLLTSTGADIEHVVRAYVLARDIFNLKPLWQEIEGLDYKVKADVQLEMMHDLQHLIRRVTRWFVRNRQGTLDCAKEAEHFSPCLVRLVPELGNLLSGQPLEVWQSAHDRYVDAGVPEKLAQRVAGSRALYPLLGIIEVAHDCEVSVELAAKAHFSMGDALELQWFSTQLNDLDVNSYWQALARDSFRDDLDTQQRALIATLFAPEGKLDQSGLEARLDAWQEQNQPHVERWLNILTELKNASVQDYAMYTVATRELADLARCSSLTESSG</sequence>
<feature type="domain" description="NAD-glutamate dehydrogenase ACT2" evidence="5">
    <location>
        <begin position="409"/>
        <end position="500"/>
    </location>
</feature>
<dbReference type="InterPro" id="IPR049062">
    <property type="entry name" value="NAD_Glu_DH_ACT2"/>
</dbReference>
<dbReference type="EMBL" id="FNRJ01000002">
    <property type="protein sequence ID" value="SEA32359.1"/>
    <property type="molecule type" value="Genomic_DNA"/>
</dbReference>
<dbReference type="InterPro" id="IPR049064">
    <property type="entry name" value="NAD_Glu_DH_ACT3"/>
</dbReference>
<dbReference type="InterPro" id="IPR036291">
    <property type="entry name" value="NAD(P)-bd_dom_sf"/>
</dbReference>
<dbReference type="GO" id="GO:0004352">
    <property type="term" value="F:glutamate dehydrogenase (NAD+) activity"/>
    <property type="evidence" value="ECO:0007669"/>
    <property type="project" value="InterPro"/>
</dbReference>
<dbReference type="PIRSF" id="PIRSF036761">
    <property type="entry name" value="GDH_Mll4104"/>
    <property type="match status" value="1"/>
</dbReference>
<dbReference type="InterPro" id="IPR049056">
    <property type="entry name" value="NAD_Glu_DH_HM3"/>
</dbReference>
<dbReference type="InterPro" id="IPR049058">
    <property type="entry name" value="NAD_Glu_DH_HM2"/>
</dbReference>
<proteinExistence type="predicted"/>
<feature type="domain" description="NAD-specific glutamate dehydrogenase C-terminal" evidence="3">
    <location>
        <begin position="1268"/>
        <end position="1606"/>
    </location>
</feature>
<gene>
    <name evidence="7" type="ORF">SAMN02745729_102313</name>
</gene>
<evidence type="ECO:0000313" key="8">
    <source>
        <dbReference type="Proteomes" id="UP000242469"/>
    </source>
</evidence>
<dbReference type="RefSeq" id="WP_091823759.1">
    <property type="nucleotide sequence ID" value="NZ_FNRJ01000002.1"/>
</dbReference>
<evidence type="ECO:0000259" key="3">
    <source>
        <dbReference type="Pfam" id="PF21074"/>
    </source>
</evidence>
<dbReference type="InterPro" id="IPR046346">
    <property type="entry name" value="Aminoacid_DH-like_N_sf"/>
</dbReference>
<evidence type="ECO:0000259" key="4">
    <source>
        <dbReference type="Pfam" id="PF21075"/>
    </source>
</evidence>
<reference evidence="8" key="1">
    <citation type="submission" date="2016-10" db="EMBL/GenBank/DDBJ databases">
        <authorList>
            <person name="Varghese N."/>
            <person name="Submissions S."/>
        </authorList>
    </citation>
    <scope>NUCLEOTIDE SEQUENCE [LARGE SCALE GENOMIC DNA]</scope>
    <source>
        <strain evidence="8">DSM 11526</strain>
    </source>
</reference>
<organism evidence="7 8">
    <name type="scientific">Marinobacterium iners DSM 11526</name>
    <dbReference type="NCBI Taxonomy" id="1122198"/>
    <lineage>
        <taxon>Bacteria</taxon>
        <taxon>Pseudomonadati</taxon>
        <taxon>Pseudomonadota</taxon>
        <taxon>Gammaproteobacteria</taxon>
        <taxon>Oceanospirillales</taxon>
        <taxon>Oceanospirillaceae</taxon>
        <taxon>Marinobacterium</taxon>
    </lineage>
</organism>
<dbReference type="InterPro" id="IPR048381">
    <property type="entry name" value="GDH_C"/>
</dbReference>
<dbReference type="InterPro" id="IPR049059">
    <property type="entry name" value="NAD_Glu_DH_HM1"/>
</dbReference>
<dbReference type="Pfam" id="PF05088">
    <property type="entry name" value="Bac_GDH_CD"/>
    <property type="match status" value="1"/>
</dbReference>
<dbReference type="PANTHER" id="PTHR43403:SF1">
    <property type="entry name" value="NAD-SPECIFIC GLUTAMATE DEHYDROGENASE"/>
    <property type="match status" value="1"/>
</dbReference>
<dbReference type="Pfam" id="PF21075">
    <property type="entry name" value="GDH_ACT1"/>
    <property type="match status" value="1"/>
</dbReference>
<dbReference type="GO" id="GO:0006538">
    <property type="term" value="P:L-glutamate catabolic process"/>
    <property type="evidence" value="ECO:0007669"/>
    <property type="project" value="InterPro"/>
</dbReference>
<name>A0A1H4A8N5_9GAMM</name>
<feature type="domain" description="NAD-glutamate dehydrogenase ACT3" evidence="6">
    <location>
        <begin position="556"/>
        <end position="631"/>
    </location>
</feature>